<dbReference type="GeneID" id="94848397"/>
<sequence>MYDEGRMARIKELMAKHKKPKSYIPSYHGVIDTRPASGMVGQNCDGYIQDQSGKLVRIANDVTTSDWVGPGSYDPIIPSNAKKIRISSNSNRLKVKLFNKTPAPGKYTPVYKDTRIHHSLSGSDPMPLPDPPMGGNMEHPSWLPKEPVKISQALQMMHPNTTFKTELSSHQFSSNSNREIFSTKFISPSPVIHSKQKSLVEFDDSVPSPAFVDKVDRFKPLQTYGPAPTTYTLPEIFGDAPGKRIMMPIEVKRKPENPTPDATTYATEIIQKVKTDHKSPQFLSKKDRFDSSFNSNPSPDAYTIRRNTAALAPKHTIRIRTSLPSQSWDYTPAREAPGVGQYSPLFSSDTTRPRMGYISQIGRRTYERKEDRPLAFRTTHSSLLQKSFNARYTGLMPNF</sequence>
<evidence type="ECO:0000313" key="2">
    <source>
        <dbReference type="Proteomes" id="UP000179807"/>
    </source>
</evidence>
<proteinExistence type="predicted"/>
<organism evidence="1 2">
    <name type="scientific">Tritrichomonas foetus</name>
    <dbReference type="NCBI Taxonomy" id="1144522"/>
    <lineage>
        <taxon>Eukaryota</taxon>
        <taxon>Metamonada</taxon>
        <taxon>Parabasalia</taxon>
        <taxon>Tritrichomonadida</taxon>
        <taxon>Tritrichomonadidae</taxon>
        <taxon>Tritrichomonas</taxon>
    </lineage>
</organism>
<dbReference type="VEuPathDB" id="TrichDB:TRFO_41299"/>
<dbReference type="EMBL" id="MLAK01000038">
    <property type="protein sequence ID" value="OHT17089.1"/>
    <property type="molecule type" value="Genomic_DNA"/>
</dbReference>
<dbReference type="RefSeq" id="XP_068370225.1">
    <property type="nucleotide sequence ID" value="XM_068513693.1"/>
</dbReference>
<reference evidence="1" key="1">
    <citation type="submission" date="2016-10" db="EMBL/GenBank/DDBJ databases">
        <authorList>
            <person name="Benchimol M."/>
            <person name="Almeida L.G."/>
            <person name="Vasconcelos A.T."/>
            <person name="Perreira-Neves A."/>
            <person name="Rosa I.A."/>
            <person name="Tasca T."/>
            <person name="Bogo M.R."/>
            <person name="de Souza W."/>
        </authorList>
    </citation>
    <scope>NUCLEOTIDE SEQUENCE [LARGE SCALE GENOMIC DNA]</scope>
    <source>
        <strain evidence="1">K</strain>
    </source>
</reference>
<dbReference type="Proteomes" id="UP000179807">
    <property type="component" value="Unassembled WGS sequence"/>
</dbReference>
<gene>
    <name evidence="1" type="ORF">TRFO_41299</name>
</gene>
<comment type="caution">
    <text evidence="1">The sequence shown here is derived from an EMBL/GenBank/DDBJ whole genome shotgun (WGS) entry which is preliminary data.</text>
</comment>
<protein>
    <submittedName>
        <fullName evidence="1">Uncharacterized protein</fullName>
    </submittedName>
</protein>
<evidence type="ECO:0000313" key="1">
    <source>
        <dbReference type="EMBL" id="OHT17089.1"/>
    </source>
</evidence>
<accession>A0A1J4L0N7</accession>
<dbReference type="AlphaFoldDB" id="A0A1J4L0N7"/>
<dbReference type="OrthoDB" id="10632472at2759"/>
<keyword evidence="2" id="KW-1185">Reference proteome</keyword>
<name>A0A1J4L0N7_9EUKA</name>